<feature type="coiled-coil region" evidence="1">
    <location>
        <begin position="1"/>
        <end position="38"/>
    </location>
</feature>
<keyword evidence="1" id="KW-0175">Coiled coil</keyword>
<proteinExistence type="predicted"/>
<gene>
    <name evidence="2" type="ORF">NBRC116591_09650</name>
</gene>
<reference evidence="2 3" key="1">
    <citation type="submission" date="2024-04" db="EMBL/GenBank/DDBJ databases">
        <title>Draft genome sequence of Sessilibacter corallicola NBRC 116591.</title>
        <authorList>
            <person name="Miyakawa T."/>
            <person name="Kusuya Y."/>
            <person name="Miura T."/>
        </authorList>
    </citation>
    <scope>NUCLEOTIDE SEQUENCE [LARGE SCALE GENOMIC DNA]</scope>
    <source>
        <strain evidence="2 3">KU-00831-HH</strain>
    </source>
</reference>
<evidence type="ECO:0000256" key="1">
    <source>
        <dbReference type="SAM" id="Coils"/>
    </source>
</evidence>
<sequence length="74" mass="8795">MDSLEQQKLDLHEKIAMLEGTLVELKSKLNEIEEQEQHEAIDHLEKYLEELNHHYSHLQSVGQILVKELHKVFH</sequence>
<dbReference type="EMBL" id="BAABWN010000002">
    <property type="protein sequence ID" value="GAA6167155.1"/>
    <property type="molecule type" value="Genomic_DNA"/>
</dbReference>
<comment type="caution">
    <text evidence="2">The sequence shown here is derived from an EMBL/GenBank/DDBJ whole genome shotgun (WGS) entry which is preliminary data.</text>
</comment>
<accession>A0ABQ0A680</accession>
<keyword evidence="3" id="KW-1185">Reference proteome</keyword>
<dbReference type="Proteomes" id="UP001465153">
    <property type="component" value="Unassembled WGS sequence"/>
</dbReference>
<organism evidence="2 3">
    <name type="scientific">Sessilibacter corallicola</name>
    <dbReference type="NCBI Taxonomy" id="2904075"/>
    <lineage>
        <taxon>Bacteria</taxon>
        <taxon>Pseudomonadati</taxon>
        <taxon>Pseudomonadota</taxon>
        <taxon>Gammaproteobacteria</taxon>
        <taxon>Cellvibrionales</taxon>
        <taxon>Cellvibrionaceae</taxon>
        <taxon>Sessilibacter</taxon>
    </lineage>
</organism>
<dbReference type="RefSeq" id="WP_233087982.1">
    <property type="nucleotide sequence ID" value="NZ_BAABWN010000002.1"/>
</dbReference>
<protein>
    <submittedName>
        <fullName evidence="2">Uncharacterized protein</fullName>
    </submittedName>
</protein>
<name>A0ABQ0A680_9GAMM</name>
<evidence type="ECO:0000313" key="3">
    <source>
        <dbReference type="Proteomes" id="UP001465153"/>
    </source>
</evidence>
<evidence type="ECO:0000313" key="2">
    <source>
        <dbReference type="EMBL" id="GAA6167155.1"/>
    </source>
</evidence>